<dbReference type="EMBL" id="JADQAZ010000002">
    <property type="protein sequence ID" value="MBT0958184.1"/>
    <property type="molecule type" value="Genomic_DNA"/>
</dbReference>
<evidence type="ECO:0000256" key="9">
    <source>
        <dbReference type="SAM" id="Phobius"/>
    </source>
</evidence>
<evidence type="ECO:0000256" key="7">
    <source>
        <dbReference type="ARBA" id="ARBA00024033"/>
    </source>
</evidence>
<feature type="transmembrane region" description="Helical" evidence="9">
    <location>
        <begin position="244"/>
        <end position="267"/>
    </location>
</feature>
<feature type="transmembrane region" description="Helical" evidence="9">
    <location>
        <begin position="121"/>
        <end position="138"/>
    </location>
</feature>
<dbReference type="RefSeq" id="WP_327794398.1">
    <property type="nucleotide sequence ID" value="NZ_JADQAZ010000002.1"/>
</dbReference>
<dbReference type="GO" id="GO:0005886">
    <property type="term" value="C:plasma membrane"/>
    <property type="evidence" value="ECO:0007669"/>
    <property type="project" value="UniProtKB-SubCell"/>
</dbReference>
<evidence type="ECO:0000256" key="8">
    <source>
        <dbReference type="SAM" id="MobiDB-lite"/>
    </source>
</evidence>
<name>A0AAP2G958_9RHOB</name>
<keyword evidence="5 9" id="KW-1133">Transmembrane helix</keyword>
<dbReference type="AlphaFoldDB" id="A0AAP2G958"/>
<feature type="transmembrane region" description="Helical" evidence="9">
    <location>
        <begin position="357"/>
        <end position="376"/>
    </location>
</feature>
<keyword evidence="4 9" id="KW-0812">Transmembrane</keyword>
<dbReference type="Proteomes" id="UP001315686">
    <property type="component" value="Unassembled WGS sequence"/>
</dbReference>
<evidence type="ECO:0000256" key="6">
    <source>
        <dbReference type="ARBA" id="ARBA00023136"/>
    </source>
</evidence>
<keyword evidence="6 9" id="KW-0472">Membrane</keyword>
<feature type="region of interest" description="Disordered" evidence="8">
    <location>
        <begin position="429"/>
        <end position="452"/>
    </location>
</feature>
<sequence>MLVAAFTSYCAWQFAGTPSTDLMASWLAGHYFALGQFDQIYPHDTTVFTMLPPPAWWPDLQAKGFEGAIFPFIYPPLWAAIAAKLQAVMSFEVAQIIANNLNPLLMGLMVMLAGSMSRGRMPLACFTALGLLLLLFILPGSVALAQNQPQILVAFLIVLAFEREQHKSPILAGCALALAASIKLYPLLFALIWLAGKRYRAAASFAAAGLVLGLLSISMAGWPLHATYLAQVAVIKNSVMINNFTYALDPLIINLALHDAMTFIPAIDNPNPENLRFGWHVLAKPGWAIALSTGVMALTLAVLAYRFSTTRGVSPLFCASAVVTLALVSPLSWGYHYLPALAFLPAIVAHRGWKRGTIIYAVTLIPITPFALGLLLPLTPSALLPQVAGTLSMILLAVAFARTRSHCLKARDARRAQKSARHAAKKQRIAKKKQQAARKAAQQGLHPTPASI</sequence>
<evidence type="ECO:0000313" key="11">
    <source>
        <dbReference type="Proteomes" id="UP001315686"/>
    </source>
</evidence>
<feature type="transmembrane region" description="Helical" evidence="9">
    <location>
        <begin position="287"/>
        <end position="305"/>
    </location>
</feature>
<evidence type="ECO:0000256" key="1">
    <source>
        <dbReference type="ARBA" id="ARBA00004651"/>
    </source>
</evidence>
<organism evidence="10 11">
    <name type="scientific">Harenicola maris</name>
    <dbReference type="NCBI Taxonomy" id="2841044"/>
    <lineage>
        <taxon>Bacteria</taxon>
        <taxon>Pseudomonadati</taxon>
        <taxon>Pseudomonadota</taxon>
        <taxon>Alphaproteobacteria</taxon>
        <taxon>Rhodobacterales</taxon>
        <taxon>Paracoccaceae</taxon>
        <taxon>Harenicola</taxon>
    </lineage>
</organism>
<keyword evidence="3" id="KW-0808">Transferase</keyword>
<protein>
    <submittedName>
        <fullName evidence="10">DUF2029 domain-containing protein</fullName>
    </submittedName>
</protein>
<gene>
    <name evidence="10" type="ORF">IV417_12365</name>
</gene>
<feature type="transmembrane region" description="Helical" evidence="9">
    <location>
        <begin position="382"/>
        <end position="401"/>
    </location>
</feature>
<evidence type="ECO:0000256" key="2">
    <source>
        <dbReference type="ARBA" id="ARBA00022475"/>
    </source>
</evidence>
<comment type="caution">
    <text evidence="10">The sequence shown here is derived from an EMBL/GenBank/DDBJ whole genome shotgun (WGS) entry which is preliminary data.</text>
</comment>
<dbReference type="InterPro" id="IPR018584">
    <property type="entry name" value="GT87"/>
</dbReference>
<evidence type="ECO:0000256" key="5">
    <source>
        <dbReference type="ARBA" id="ARBA00022989"/>
    </source>
</evidence>
<evidence type="ECO:0000256" key="3">
    <source>
        <dbReference type="ARBA" id="ARBA00022679"/>
    </source>
</evidence>
<dbReference type="GO" id="GO:0016758">
    <property type="term" value="F:hexosyltransferase activity"/>
    <property type="evidence" value="ECO:0007669"/>
    <property type="project" value="InterPro"/>
</dbReference>
<keyword evidence="2" id="KW-1003">Cell membrane</keyword>
<evidence type="ECO:0000256" key="4">
    <source>
        <dbReference type="ARBA" id="ARBA00022692"/>
    </source>
</evidence>
<feature type="transmembrane region" description="Helical" evidence="9">
    <location>
        <begin position="170"/>
        <end position="195"/>
    </location>
</feature>
<proteinExistence type="inferred from homology"/>
<dbReference type="Pfam" id="PF09594">
    <property type="entry name" value="GT87"/>
    <property type="match status" value="1"/>
</dbReference>
<feature type="transmembrane region" description="Helical" evidence="9">
    <location>
        <begin position="201"/>
        <end position="224"/>
    </location>
</feature>
<reference evidence="10 11" key="1">
    <citation type="journal article" date="2021" name="Arch. Microbiol.">
        <title>Harenicola maris gen. nov., sp. nov. isolated from the Sea of Japan shallow sediments.</title>
        <authorList>
            <person name="Romanenko L.A."/>
            <person name="Kurilenko V.V."/>
            <person name="Chernysheva N.Y."/>
            <person name="Tekutyeva L.A."/>
            <person name="Velansky P.V."/>
            <person name="Svetashev V.I."/>
            <person name="Isaeva M.P."/>
        </authorList>
    </citation>
    <scope>NUCLEOTIDE SEQUENCE [LARGE SCALE GENOMIC DNA]</scope>
    <source>
        <strain evidence="10 11">KMM 3653</strain>
    </source>
</reference>
<evidence type="ECO:0000313" key="10">
    <source>
        <dbReference type="EMBL" id="MBT0958184.1"/>
    </source>
</evidence>
<keyword evidence="11" id="KW-1185">Reference proteome</keyword>
<accession>A0AAP2G958</accession>
<comment type="subcellular location">
    <subcellularLocation>
        <location evidence="1">Cell membrane</location>
        <topology evidence="1">Multi-pass membrane protein</topology>
    </subcellularLocation>
</comment>
<comment type="similarity">
    <text evidence="7">Belongs to the glycosyltransferase 87 family.</text>
</comment>